<evidence type="ECO:0000256" key="4">
    <source>
        <dbReference type="SAM" id="MobiDB-lite"/>
    </source>
</evidence>
<dbReference type="AlphaFoldDB" id="A0A133KTA0"/>
<evidence type="ECO:0000313" key="7">
    <source>
        <dbReference type="Proteomes" id="UP000070092"/>
    </source>
</evidence>
<dbReference type="CDD" id="cd01392">
    <property type="entry name" value="HTH_LacI"/>
    <property type="match status" value="1"/>
</dbReference>
<dbReference type="RefSeq" id="WP_021647520.1">
    <property type="nucleotide sequence ID" value="NZ_JBCOFS010000004.1"/>
</dbReference>
<keyword evidence="1" id="KW-0805">Transcription regulation</keyword>
<dbReference type="Pfam" id="PF00356">
    <property type="entry name" value="LacI"/>
    <property type="match status" value="1"/>
</dbReference>
<dbReference type="PANTHER" id="PTHR30146">
    <property type="entry name" value="LACI-RELATED TRANSCRIPTIONAL REPRESSOR"/>
    <property type="match status" value="1"/>
</dbReference>
<dbReference type="Pfam" id="PF00532">
    <property type="entry name" value="Peripla_BP_1"/>
    <property type="match status" value="1"/>
</dbReference>
<dbReference type="PANTHER" id="PTHR30146:SF109">
    <property type="entry name" value="HTH-TYPE TRANSCRIPTIONAL REGULATOR GALS"/>
    <property type="match status" value="1"/>
</dbReference>
<proteinExistence type="predicted"/>
<dbReference type="EMBL" id="LRPO01000011">
    <property type="protein sequence ID" value="KWZ82530.1"/>
    <property type="molecule type" value="Genomic_DNA"/>
</dbReference>
<dbReference type="InterPro" id="IPR001761">
    <property type="entry name" value="Peripla_BP/Lac1_sug-bd_dom"/>
</dbReference>
<evidence type="ECO:0000259" key="5">
    <source>
        <dbReference type="PROSITE" id="PS50932"/>
    </source>
</evidence>
<evidence type="ECO:0000256" key="1">
    <source>
        <dbReference type="ARBA" id="ARBA00023015"/>
    </source>
</evidence>
<dbReference type="PATRIC" id="fig|1681.53.peg.225"/>
<reference evidence="6 7" key="1">
    <citation type="submission" date="2016-01" db="EMBL/GenBank/DDBJ databases">
        <authorList>
            <person name="Oliw E.H."/>
        </authorList>
    </citation>
    <scope>NUCLEOTIDE SEQUENCE [LARGE SCALE GENOMIC DNA]</scope>
    <source>
        <strain evidence="6 7">MJR8628B</strain>
    </source>
</reference>
<evidence type="ECO:0000256" key="3">
    <source>
        <dbReference type="ARBA" id="ARBA00023163"/>
    </source>
</evidence>
<dbReference type="InterPro" id="IPR028082">
    <property type="entry name" value="Peripla_BP_I"/>
</dbReference>
<sequence>MRHAARAHTVTHPAQRDAFETPHPQRQRAARFDVARPAGVSTAVVSYVLNGSPKKISPDTAQRVFDAAQWLDYHPNSVARALKTGTTHTLGIIVPDFSNPYFAEFTDQLEAAASKRERALIINLSRGDPQGERRRINELVERNVDAMFVSSAQTDAELARCAVNAALDPAHTPDVQLIAAELVTRQSCGCK</sequence>
<dbReference type="Gene3D" id="1.10.260.40">
    <property type="entry name" value="lambda repressor-like DNA-binding domains"/>
    <property type="match status" value="1"/>
</dbReference>
<keyword evidence="3" id="KW-0804">Transcription</keyword>
<feature type="domain" description="HTH lacI-type" evidence="5">
    <location>
        <begin position="33"/>
        <end position="84"/>
    </location>
</feature>
<gene>
    <name evidence="6" type="ORF">HMPREF3196_00231</name>
</gene>
<dbReference type="InterPro" id="IPR000843">
    <property type="entry name" value="HTH_LacI"/>
</dbReference>
<dbReference type="SMART" id="SM00354">
    <property type="entry name" value="HTH_LACI"/>
    <property type="match status" value="1"/>
</dbReference>
<comment type="caution">
    <text evidence="6">The sequence shown here is derived from an EMBL/GenBank/DDBJ whole genome shotgun (WGS) entry which is preliminary data.</text>
</comment>
<dbReference type="Proteomes" id="UP000070092">
    <property type="component" value="Unassembled WGS sequence"/>
</dbReference>
<evidence type="ECO:0000256" key="2">
    <source>
        <dbReference type="ARBA" id="ARBA00023125"/>
    </source>
</evidence>
<feature type="region of interest" description="Disordered" evidence="4">
    <location>
        <begin position="1"/>
        <end position="27"/>
    </location>
</feature>
<dbReference type="SUPFAM" id="SSF53822">
    <property type="entry name" value="Periplasmic binding protein-like I"/>
    <property type="match status" value="1"/>
</dbReference>
<dbReference type="GO" id="GO:0003700">
    <property type="term" value="F:DNA-binding transcription factor activity"/>
    <property type="evidence" value="ECO:0007669"/>
    <property type="project" value="TreeGrafter"/>
</dbReference>
<organism evidence="6 7">
    <name type="scientific">Bifidobacterium bifidum</name>
    <dbReference type="NCBI Taxonomy" id="1681"/>
    <lineage>
        <taxon>Bacteria</taxon>
        <taxon>Bacillati</taxon>
        <taxon>Actinomycetota</taxon>
        <taxon>Actinomycetes</taxon>
        <taxon>Bifidobacteriales</taxon>
        <taxon>Bifidobacteriaceae</taxon>
        <taxon>Bifidobacterium</taxon>
    </lineage>
</organism>
<name>A0A133KTA0_BIFBI</name>
<dbReference type="SUPFAM" id="SSF47413">
    <property type="entry name" value="lambda repressor-like DNA-binding domains"/>
    <property type="match status" value="1"/>
</dbReference>
<evidence type="ECO:0000313" key="6">
    <source>
        <dbReference type="EMBL" id="KWZ82530.1"/>
    </source>
</evidence>
<dbReference type="PROSITE" id="PS50932">
    <property type="entry name" value="HTH_LACI_2"/>
    <property type="match status" value="1"/>
</dbReference>
<dbReference type="Gene3D" id="3.40.50.2300">
    <property type="match status" value="1"/>
</dbReference>
<accession>A0A133KTA0</accession>
<protein>
    <submittedName>
        <fullName evidence="6">Transcriptional regulator, LacI family</fullName>
    </submittedName>
</protein>
<keyword evidence="2" id="KW-0238">DNA-binding</keyword>
<dbReference type="InterPro" id="IPR010982">
    <property type="entry name" value="Lambda_DNA-bd_dom_sf"/>
</dbReference>
<dbReference type="GO" id="GO:0000976">
    <property type="term" value="F:transcription cis-regulatory region binding"/>
    <property type="evidence" value="ECO:0007669"/>
    <property type="project" value="TreeGrafter"/>
</dbReference>